<reference evidence="1" key="1">
    <citation type="submission" date="2019-12" db="EMBL/GenBank/DDBJ databases">
        <title>An insight into the sialome of adult female Ixodes ricinus ticks feeding for 6 days.</title>
        <authorList>
            <person name="Perner J."/>
            <person name="Ribeiro J.M.C."/>
        </authorList>
    </citation>
    <scope>NUCLEOTIDE SEQUENCE</scope>
    <source>
        <strain evidence="1">Semi-engorged</strain>
        <tissue evidence="1">Salivary glands</tissue>
    </source>
</reference>
<dbReference type="EMBL" id="GIFC01003332">
    <property type="protein sequence ID" value="MXU85415.1"/>
    <property type="molecule type" value="Transcribed_RNA"/>
</dbReference>
<accession>A0A6B0U9X5</accession>
<proteinExistence type="predicted"/>
<dbReference type="AlphaFoldDB" id="A0A6B0U9X5"/>
<sequence>MVVVAPVLLALQLFQEEPAVFFSCHQLAAVVLGFRHHLPPALLVRPPQPLLRGHSVVAILFAPSATVSVRRPGPMVLSSPVAISPA</sequence>
<evidence type="ECO:0000313" key="1">
    <source>
        <dbReference type="EMBL" id="MXU85415.1"/>
    </source>
</evidence>
<name>A0A6B0U9X5_IXORI</name>
<protein>
    <submittedName>
        <fullName evidence="1">Putative secreted protein</fullName>
    </submittedName>
</protein>
<organism evidence="1">
    <name type="scientific">Ixodes ricinus</name>
    <name type="common">Common tick</name>
    <name type="synonym">Acarus ricinus</name>
    <dbReference type="NCBI Taxonomy" id="34613"/>
    <lineage>
        <taxon>Eukaryota</taxon>
        <taxon>Metazoa</taxon>
        <taxon>Ecdysozoa</taxon>
        <taxon>Arthropoda</taxon>
        <taxon>Chelicerata</taxon>
        <taxon>Arachnida</taxon>
        <taxon>Acari</taxon>
        <taxon>Parasitiformes</taxon>
        <taxon>Ixodida</taxon>
        <taxon>Ixodoidea</taxon>
        <taxon>Ixodidae</taxon>
        <taxon>Ixodinae</taxon>
        <taxon>Ixodes</taxon>
    </lineage>
</organism>